<reference evidence="2" key="1">
    <citation type="submission" date="2023-10" db="EMBL/GenBank/DDBJ databases">
        <title>Genome assemblies of two species of porcelain crab, Petrolisthes cinctipes and Petrolisthes manimaculis (Anomura: Porcellanidae).</title>
        <authorList>
            <person name="Angst P."/>
        </authorList>
    </citation>
    <scope>NUCLEOTIDE SEQUENCE</scope>
    <source>
        <strain evidence="2">PB745_01</strain>
        <tissue evidence="2">Gill</tissue>
    </source>
</reference>
<evidence type="ECO:0000313" key="2">
    <source>
        <dbReference type="EMBL" id="KAK3877776.1"/>
    </source>
</evidence>
<proteinExistence type="predicted"/>
<keyword evidence="3" id="KW-1185">Reference proteome</keyword>
<dbReference type="EMBL" id="JAWQEG010001631">
    <property type="protein sequence ID" value="KAK3877776.1"/>
    <property type="molecule type" value="Genomic_DNA"/>
</dbReference>
<accession>A0AAE1KKF8</accession>
<name>A0AAE1KKF8_PETCI</name>
<organism evidence="2 3">
    <name type="scientific">Petrolisthes cinctipes</name>
    <name type="common">Flat porcelain crab</name>
    <dbReference type="NCBI Taxonomy" id="88211"/>
    <lineage>
        <taxon>Eukaryota</taxon>
        <taxon>Metazoa</taxon>
        <taxon>Ecdysozoa</taxon>
        <taxon>Arthropoda</taxon>
        <taxon>Crustacea</taxon>
        <taxon>Multicrustacea</taxon>
        <taxon>Malacostraca</taxon>
        <taxon>Eumalacostraca</taxon>
        <taxon>Eucarida</taxon>
        <taxon>Decapoda</taxon>
        <taxon>Pleocyemata</taxon>
        <taxon>Anomura</taxon>
        <taxon>Galatheoidea</taxon>
        <taxon>Porcellanidae</taxon>
        <taxon>Petrolisthes</taxon>
    </lineage>
</organism>
<comment type="caution">
    <text evidence="2">The sequence shown here is derived from an EMBL/GenBank/DDBJ whole genome shotgun (WGS) entry which is preliminary data.</text>
</comment>
<evidence type="ECO:0000256" key="1">
    <source>
        <dbReference type="SAM" id="MobiDB-lite"/>
    </source>
</evidence>
<evidence type="ECO:0000313" key="3">
    <source>
        <dbReference type="Proteomes" id="UP001286313"/>
    </source>
</evidence>
<gene>
    <name evidence="2" type="ORF">Pcinc_017546</name>
</gene>
<dbReference type="AlphaFoldDB" id="A0AAE1KKF8"/>
<sequence length="102" mass="11235">MEYIDPDSYTLTLTLASHPYAPQTFLSLRPKYLSHFLQHLSKGRSPGEDLEVSLQSPSRRERSPLAVQGQGTAQNGGVNQIYFPSELALKSESQVLSLFPGG</sequence>
<protein>
    <submittedName>
        <fullName evidence="2">Uncharacterized protein</fullName>
    </submittedName>
</protein>
<dbReference type="Proteomes" id="UP001286313">
    <property type="component" value="Unassembled WGS sequence"/>
</dbReference>
<feature type="region of interest" description="Disordered" evidence="1">
    <location>
        <begin position="42"/>
        <end position="77"/>
    </location>
</feature>